<evidence type="ECO:0000256" key="1">
    <source>
        <dbReference type="SAM" id="MobiDB-lite"/>
    </source>
</evidence>
<feature type="transmembrane region" description="Helical" evidence="2">
    <location>
        <begin position="1103"/>
        <end position="1126"/>
    </location>
</feature>
<dbReference type="AlphaFoldDB" id="A0A1V6RMN5"/>
<dbReference type="PANTHER" id="PTHR37544">
    <property type="entry name" value="SPRAY-RELATED"/>
    <property type="match status" value="1"/>
</dbReference>
<keyword evidence="2" id="KW-0812">Transmembrane</keyword>
<keyword evidence="2" id="KW-1133">Transmembrane helix</keyword>
<feature type="transmembrane region" description="Helical" evidence="2">
    <location>
        <begin position="643"/>
        <end position="666"/>
    </location>
</feature>
<feature type="transmembrane region" description="Helical" evidence="2">
    <location>
        <begin position="151"/>
        <end position="169"/>
    </location>
</feature>
<dbReference type="STRING" id="29845.A0A1V6RMN5"/>
<evidence type="ECO:0000313" key="4">
    <source>
        <dbReference type="Proteomes" id="UP000191518"/>
    </source>
</evidence>
<organism evidence="3 4">
    <name type="scientific">Penicillium vulpinum</name>
    <dbReference type="NCBI Taxonomy" id="29845"/>
    <lineage>
        <taxon>Eukaryota</taxon>
        <taxon>Fungi</taxon>
        <taxon>Dikarya</taxon>
        <taxon>Ascomycota</taxon>
        <taxon>Pezizomycotina</taxon>
        <taxon>Eurotiomycetes</taxon>
        <taxon>Eurotiomycetidae</taxon>
        <taxon>Eurotiales</taxon>
        <taxon>Aspergillaceae</taxon>
        <taxon>Penicillium</taxon>
    </lineage>
</organism>
<reference evidence="4" key="1">
    <citation type="journal article" date="2017" name="Nat. Microbiol.">
        <title>Global analysis of biosynthetic gene clusters reveals vast potential of secondary metabolite production in Penicillium species.</title>
        <authorList>
            <person name="Nielsen J.C."/>
            <person name="Grijseels S."/>
            <person name="Prigent S."/>
            <person name="Ji B."/>
            <person name="Dainat J."/>
            <person name="Nielsen K.F."/>
            <person name="Frisvad J.C."/>
            <person name="Workman M."/>
            <person name="Nielsen J."/>
        </authorList>
    </citation>
    <scope>NUCLEOTIDE SEQUENCE [LARGE SCALE GENOMIC DNA]</scope>
    <source>
        <strain evidence="4">IBT 29486</strain>
    </source>
</reference>
<dbReference type="PANTHER" id="PTHR37544:SF3">
    <property type="entry name" value="SPRAY"/>
    <property type="match status" value="1"/>
</dbReference>
<accession>A0A1V6RMN5</accession>
<sequence>MSSSDGEGRWARRIGRFAPFRFVQFPPQPRGWRPVALRPPYLISLICLMLTMLLGLEGLRQYSDRKGGLVFFSDTEDVNEMQSFAYNYLPIIISLVLVVVWTVTDFDVLRLEPYFQLSRPEGAPATVLFINYNFGQTILTPISAARRRHWVVLWVSFVTLSIRMILPALQSTVFELREVTVVDYESIKSWPNLLDLDTQANWISTQANNTIDDVLSSNELLRRSRSTKYAVAPVEIPDSHQDESIIWTVDQTLYWAQLSCENVPVRDKITVAIHDSDEAYPTISWHASGIDLTDAYRGTTKCALDFQYESVLFPATDYLQIRYWEPMISAAAKESFANRTQAFTEFGCDPYDLYGMLIGVNITSPDSDLTLSEYSASGVAFACDVIYHKAQGRVAMHSNSSIISIDIDRATKRPITKAEFNIEHFQALLSQRAPFTSDMLFIRENATTGTRAITELPIISQELGDLQPVLVLDTSTVMTETEFESKIERDVKQTFVLTLGRLFDPDTAPTILAASRASNQVAIAIVTFAALWSELILALSTLTVVYLLYTYSSRELFLQSDPGSIGAMCSIVADVFHPSNILAEPVAEFHQFSTRQLRRIFKNARCYWRPSPSGNRLEILAEDGSPVQLGENLRTRVDPMPHFLVIPFFLIEFFALAGVIILIGLVVASFLRNGRFRHMTQSDSSAFQIILSFLPSVVASSVGALCTSIHRNLSVLEPWVHLQRGNASAKTSLSLNYSSQSPFAIFFKAVRDRHILLALVSLACVVNMALTVVAGALFTQKLTSSTLDTNDLSMNYSQSVFWQTDFAAEFTEYDLIQTSISSGIPMLSWTSSNQSFVPVHVANHNPDVTYGASTLGVGVELKCRPLSSDALVHNNASGYQYWQYEPFDHSAMECTARMPVLRSKEQGISLSIHFLSPDDVAESDICQTSTVVVVGRWDYLADTPVTDDNTIALHCEPHAILQSYSISFDQKGQISWHEPIPETTITDGTMFDNATVSLGQFNKVFAAIPSNFVGNTTMQNGTYNVSSYDWAGFLVARLYEHEDPNFDALNPDLLTNMTQTVYQWVYSTYFSIWRDIYLEPLADPVPATNATITRSTWQMIPSAASLATALAIIIFDTLVVLVVFGTRHGRFRGPRMPRSIGAIIPWISHSQMLHDFTDTHKWKSARRHAHLTSLNKRYGFRMFMGADNRWRFAVDQEETINQPPDPPGATPNATPEVEVDKTTSIQLQEIHSSSSPPQP</sequence>
<dbReference type="Pfam" id="PF11915">
    <property type="entry name" value="DUF3433"/>
    <property type="match status" value="2"/>
</dbReference>
<keyword evidence="4" id="KW-1185">Reference proteome</keyword>
<feature type="region of interest" description="Disordered" evidence="1">
    <location>
        <begin position="1199"/>
        <end position="1239"/>
    </location>
</feature>
<feature type="transmembrane region" description="Helical" evidence="2">
    <location>
        <begin position="755"/>
        <end position="778"/>
    </location>
</feature>
<proteinExistence type="predicted"/>
<feature type="transmembrane region" description="Helical" evidence="2">
    <location>
        <begin position="85"/>
        <end position="103"/>
    </location>
</feature>
<dbReference type="OrthoDB" id="3248909at2759"/>
<protein>
    <submittedName>
        <fullName evidence="3">Uncharacterized protein</fullName>
    </submittedName>
</protein>
<evidence type="ECO:0000313" key="3">
    <source>
        <dbReference type="EMBL" id="OQE02679.1"/>
    </source>
</evidence>
<comment type="caution">
    <text evidence="3">The sequence shown here is derived from an EMBL/GenBank/DDBJ whole genome shotgun (WGS) entry which is preliminary data.</text>
</comment>
<feature type="transmembrane region" description="Helical" evidence="2">
    <location>
        <begin position="41"/>
        <end position="59"/>
    </location>
</feature>
<dbReference type="Proteomes" id="UP000191518">
    <property type="component" value="Unassembled WGS sequence"/>
</dbReference>
<feature type="compositionally biased region" description="Polar residues" evidence="1">
    <location>
        <begin position="1222"/>
        <end position="1239"/>
    </location>
</feature>
<dbReference type="InterPro" id="IPR021840">
    <property type="entry name" value="DUF3433"/>
</dbReference>
<feature type="transmembrane region" description="Helical" evidence="2">
    <location>
        <begin position="123"/>
        <end position="144"/>
    </location>
</feature>
<evidence type="ECO:0000256" key="2">
    <source>
        <dbReference type="SAM" id="Phobius"/>
    </source>
</evidence>
<dbReference type="EMBL" id="MDYP01000039">
    <property type="protein sequence ID" value="OQE02679.1"/>
    <property type="molecule type" value="Genomic_DNA"/>
</dbReference>
<gene>
    <name evidence="3" type="ORF">PENVUL_c039G05807</name>
</gene>
<keyword evidence="2" id="KW-0472">Membrane</keyword>
<name>A0A1V6RMN5_9EURO</name>